<accession>A0A6P2CYG1</accession>
<name>A0A6P2CYG1_9BACT</name>
<keyword evidence="4" id="KW-1185">Reference proteome</keyword>
<dbReference type="RefSeq" id="WP_162667646.1">
    <property type="nucleotide sequence ID" value="NZ_LR593886.1"/>
</dbReference>
<gene>
    <name evidence="3" type="ORF">SOIL9_48800</name>
</gene>
<feature type="region of interest" description="Disordered" evidence="1">
    <location>
        <begin position="105"/>
        <end position="140"/>
    </location>
</feature>
<keyword evidence="2" id="KW-0812">Transmembrane</keyword>
<protein>
    <submittedName>
        <fullName evidence="3">Uncharacterized protein</fullName>
    </submittedName>
</protein>
<evidence type="ECO:0000256" key="1">
    <source>
        <dbReference type="SAM" id="MobiDB-lite"/>
    </source>
</evidence>
<evidence type="ECO:0000256" key="2">
    <source>
        <dbReference type="SAM" id="Phobius"/>
    </source>
</evidence>
<keyword evidence="2" id="KW-1133">Transmembrane helix</keyword>
<evidence type="ECO:0000313" key="3">
    <source>
        <dbReference type="EMBL" id="VTR92834.1"/>
    </source>
</evidence>
<evidence type="ECO:0000313" key="4">
    <source>
        <dbReference type="Proteomes" id="UP000464178"/>
    </source>
</evidence>
<reference evidence="3 4" key="1">
    <citation type="submission" date="2019-05" db="EMBL/GenBank/DDBJ databases">
        <authorList>
            <consortium name="Science for Life Laboratories"/>
        </authorList>
    </citation>
    <scope>NUCLEOTIDE SEQUENCE [LARGE SCALE GENOMIC DNA]</scope>
    <source>
        <strain evidence="3">Soil9</strain>
    </source>
</reference>
<keyword evidence="2" id="KW-0472">Membrane</keyword>
<feature type="compositionally biased region" description="Pro residues" evidence="1">
    <location>
        <begin position="110"/>
        <end position="132"/>
    </location>
</feature>
<dbReference type="Proteomes" id="UP000464178">
    <property type="component" value="Chromosome"/>
</dbReference>
<organism evidence="3 4">
    <name type="scientific">Gemmata massiliana</name>
    <dbReference type="NCBI Taxonomy" id="1210884"/>
    <lineage>
        <taxon>Bacteria</taxon>
        <taxon>Pseudomonadati</taxon>
        <taxon>Planctomycetota</taxon>
        <taxon>Planctomycetia</taxon>
        <taxon>Gemmatales</taxon>
        <taxon>Gemmataceae</taxon>
        <taxon>Gemmata</taxon>
    </lineage>
</organism>
<dbReference type="AlphaFoldDB" id="A0A6P2CYG1"/>
<dbReference type="KEGG" id="gms:SOIL9_48800"/>
<dbReference type="EMBL" id="LR593886">
    <property type="protein sequence ID" value="VTR92834.1"/>
    <property type="molecule type" value="Genomic_DNA"/>
</dbReference>
<feature type="region of interest" description="Disordered" evidence="1">
    <location>
        <begin position="1"/>
        <end position="20"/>
    </location>
</feature>
<sequence>MARYRFTATDTEGREKGGTIEAASATEARERISSRGFHVKRVAIDSPDPEPLPLESLPLEPIARKPRASKGASGITHWLLHLVAVSTALAALGISLSRSEPAPIIVKADPPAPPPSVPKDPTPPAPVKADPPVPKKSELDKYDFSSPRAAVESDMKMLDNNDYPAAVELNSRVNLKYSKERISTLKVQKEVDFHGKKVLFISYKRDDVTRYDTRAVEKDAGTGFWVVVPLSYYTVLMEDKKLAAMMKMWDAVGSFE</sequence>
<proteinExistence type="predicted"/>
<feature type="transmembrane region" description="Helical" evidence="2">
    <location>
        <begin position="75"/>
        <end position="96"/>
    </location>
</feature>